<evidence type="ECO:0000259" key="9">
    <source>
        <dbReference type="PROSITE" id="PS50280"/>
    </source>
</evidence>
<dbReference type="InterPro" id="IPR052097">
    <property type="entry name" value="SET-MYND_domain_protein"/>
</dbReference>
<comment type="catalytic activity">
    <reaction evidence="8">
        <text>L-lysyl-[protein] + S-adenosyl-L-methionine = N(6)-methyl-L-lysyl-[protein] + S-adenosyl-L-homocysteine + H(+)</text>
        <dbReference type="Rhea" id="RHEA:51736"/>
        <dbReference type="Rhea" id="RHEA-COMP:9752"/>
        <dbReference type="Rhea" id="RHEA-COMP:13053"/>
        <dbReference type="ChEBI" id="CHEBI:15378"/>
        <dbReference type="ChEBI" id="CHEBI:29969"/>
        <dbReference type="ChEBI" id="CHEBI:57856"/>
        <dbReference type="ChEBI" id="CHEBI:59789"/>
        <dbReference type="ChEBI" id="CHEBI:61929"/>
    </reaction>
</comment>
<dbReference type="Pfam" id="PF00856">
    <property type="entry name" value="SET"/>
    <property type="match status" value="1"/>
</dbReference>
<dbReference type="Proteomes" id="UP001367676">
    <property type="component" value="Unassembled WGS sequence"/>
</dbReference>
<dbReference type="GO" id="GO:0005737">
    <property type="term" value="C:cytoplasm"/>
    <property type="evidence" value="ECO:0007669"/>
    <property type="project" value="UniProtKB-SubCell"/>
</dbReference>
<dbReference type="PROSITE" id="PS50280">
    <property type="entry name" value="SET"/>
    <property type="match status" value="1"/>
</dbReference>
<dbReference type="CDD" id="cd10536">
    <property type="entry name" value="SET_SMYD4"/>
    <property type="match status" value="1"/>
</dbReference>
<dbReference type="AlphaFoldDB" id="A0AAN9YAR0"/>
<evidence type="ECO:0000313" key="10">
    <source>
        <dbReference type="EMBL" id="KAK7604157.1"/>
    </source>
</evidence>
<keyword evidence="11" id="KW-1185">Reference proteome</keyword>
<protein>
    <recommendedName>
        <fullName evidence="9">SET domain-containing protein</fullName>
    </recommendedName>
</protein>
<dbReference type="Gene3D" id="2.170.270.10">
    <property type="entry name" value="SET domain"/>
    <property type="match status" value="1"/>
</dbReference>
<evidence type="ECO:0000256" key="6">
    <source>
        <dbReference type="ARBA" id="ARBA00022691"/>
    </source>
</evidence>
<keyword evidence="6" id="KW-0949">S-adenosyl-L-methionine</keyword>
<keyword evidence="7" id="KW-0539">Nucleus</keyword>
<keyword evidence="5" id="KW-0808">Transferase</keyword>
<dbReference type="GO" id="GO:0008757">
    <property type="term" value="F:S-adenosylmethionine-dependent methyltransferase activity"/>
    <property type="evidence" value="ECO:0007669"/>
    <property type="project" value="UniProtKB-ARBA"/>
</dbReference>
<evidence type="ECO:0000256" key="4">
    <source>
        <dbReference type="ARBA" id="ARBA00022603"/>
    </source>
</evidence>
<keyword evidence="3" id="KW-0963">Cytoplasm</keyword>
<dbReference type="GO" id="GO:0042826">
    <property type="term" value="F:histone deacetylase binding"/>
    <property type="evidence" value="ECO:0007669"/>
    <property type="project" value="TreeGrafter"/>
</dbReference>
<dbReference type="GO" id="GO:0032259">
    <property type="term" value="P:methylation"/>
    <property type="evidence" value="ECO:0007669"/>
    <property type="project" value="UniProtKB-KW"/>
</dbReference>
<dbReference type="GO" id="GO:0005634">
    <property type="term" value="C:nucleus"/>
    <property type="evidence" value="ECO:0007669"/>
    <property type="project" value="UniProtKB-SubCell"/>
</dbReference>
<reference evidence="10 11" key="1">
    <citation type="submission" date="2024-03" db="EMBL/GenBank/DDBJ databases">
        <title>Adaptation during the transition from Ophiocordyceps entomopathogen to insect associate is accompanied by gene loss and intensified selection.</title>
        <authorList>
            <person name="Ward C.M."/>
            <person name="Onetto C.A."/>
            <person name="Borneman A.R."/>
        </authorList>
    </citation>
    <scope>NUCLEOTIDE SEQUENCE [LARGE SCALE GENOMIC DNA]</scope>
    <source>
        <strain evidence="10">AWRI1</strain>
        <tissue evidence="10">Single Adult Female</tissue>
    </source>
</reference>
<dbReference type="InterPro" id="IPR044421">
    <property type="entry name" value="SMYD4_SET"/>
</dbReference>
<dbReference type="GO" id="GO:0008276">
    <property type="term" value="F:protein methyltransferase activity"/>
    <property type="evidence" value="ECO:0007669"/>
    <property type="project" value="UniProtKB-ARBA"/>
</dbReference>
<dbReference type="PANTHER" id="PTHR46165:SF2">
    <property type="entry name" value="SET AND MYND DOMAIN-CONTAINING PROTEIN 4"/>
    <property type="match status" value="1"/>
</dbReference>
<name>A0AAN9YAR0_9HEMI</name>
<keyword evidence="4" id="KW-0489">Methyltransferase</keyword>
<dbReference type="Gene3D" id="1.25.40.10">
    <property type="entry name" value="Tetratricopeptide repeat domain"/>
    <property type="match status" value="2"/>
</dbReference>
<evidence type="ECO:0000256" key="1">
    <source>
        <dbReference type="ARBA" id="ARBA00004123"/>
    </source>
</evidence>
<evidence type="ECO:0000256" key="2">
    <source>
        <dbReference type="ARBA" id="ARBA00004496"/>
    </source>
</evidence>
<dbReference type="InterPro" id="IPR046341">
    <property type="entry name" value="SET_dom_sf"/>
</dbReference>
<proteinExistence type="predicted"/>
<accession>A0AAN9YAR0</accession>
<dbReference type="PANTHER" id="PTHR46165">
    <property type="entry name" value="SET AND MYND DOMAIN-CONTAINING PROTEIN 4"/>
    <property type="match status" value="1"/>
</dbReference>
<comment type="caution">
    <text evidence="10">The sequence shown here is derived from an EMBL/GenBank/DDBJ whole genome shotgun (WGS) entry which is preliminary data.</text>
</comment>
<dbReference type="GO" id="GO:0008170">
    <property type="term" value="F:N-methyltransferase activity"/>
    <property type="evidence" value="ECO:0007669"/>
    <property type="project" value="UniProtKB-ARBA"/>
</dbReference>
<evidence type="ECO:0000313" key="11">
    <source>
        <dbReference type="Proteomes" id="UP001367676"/>
    </source>
</evidence>
<dbReference type="SUPFAM" id="SSF82199">
    <property type="entry name" value="SET domain"/>
    <property type="match status" value="1"/>
</dbReference>
<dbReference type="SUPFAM" id="SSF48452">
    <property type="entry name" value="TPR-like"/>
    <property type="match status" value="1"/>
</dbReference>
<evidence type="ECO:0000256" key="8">
    <source>
        <dbReference type="ARBA" id="ARBA00048985"/>
    </source>
</evidence>
<gene>
    <name evidence="10" type="ORF">V9T40_004430</name>
</gene>
<organism evidence="10 11">
    <name type="scientific">Parthenolecanium corni</name>
    <dbReference type="NCBI Taxonomy" id="536013"/>
    <lineage>
        <taxon>Eukaryota</taxon>
        <taxon>Metazoa</taxon>
        <taxon>Ecdysozoa</taxon>
        <taxon>Arthropoda</taxon>
        <taxon>Hexapoda</taxon>
        <taxon>Insecta</taxon>
        <taxon>Pterygota</taxon>
        <taxon>Neoptera</taxon>
        <taxon>Paraneoptera</taxon>
        <taxon>Hemiptera</taxon>
        <taxon>Sternorrhyncha</taxon>
        <taxon>Coccoidea</taxon>
        <taxon>Coccidae</taxon>
        <taxon>Parthenolecanium</taxon>
    </lineage>
</organism>
<dbReference type="EMBL" id="JBBCAQ010000004">
    <property type="protein sequence ID" value="KAK7604157.1"/>
    <property type="molecule type" value="Genomic_DNA"/>
</dbReference>
<feature type="domain" description="SET" evidence="9">
    <location>
        <begin position="221"/>
        <end position="353"/>
    </location>
</feature>
<evidence type="ECO:0000256" key="3">
    <source>
        <dbReference type="ARBA" id="ARBA00022490"/>
    </source>
</evidence>
<dbReference type="InterPro" id="IPR001214">
    <property type="entry name" value="SET_dom"/>
</dbReference>
<sequence>MDFVNFPNLKSRDGPTEADWLFRIQIPVFASREEACSEFLKAHQHLGKMSNDYDGWLSLCSFISGNLIDLERFQKTPHTNKVFDCYSDNRIRNEILRWMETHQSEKQSAGKSLEESKRLRDLGNLKYAKADVKGSLKLYTESIICAPHGSRELFLALGNRSAASFRLRNYKTCFKQAYDTFHKWECRGSRLVLDTGVGFLALRTLLKASQDPFSFHYEQVNNLEMHLDDVPVHDLISFSLTATLLILYLEKYSDFFTSSVRKSIDGVGFRLLKHMFQIVCNAFAAKKSCFKGKLDEDSLETCLETFSTGLYPSAAMMNHSCDPNIITSFRYNTLIVRAGQQIKKGEEIFNCYGPHYRRRETEQRKEILKNQFYFDCKCKQCILAEVETTKFLCLNCASPCIRKDDSKKELKCTKCNAILKEQQYDELLRKAESMQITVSWRYVGERAKRIKFYSGEYSLRYGQFLRHSLASYLMGLVFKMPAHGNLPIADLDRYAEELEEIVLYNFGSWSFEYSYVKNLRNSLVKHYGT</sequence>
<evidence type="ECO:0000256" key="7">
    <source>
        <dbReference type="ARBA" id="ARBA00023242"/>
    </source>
</evidence>
<evidence type="ECO:0000256" key="5">
    <source>
        <dbReference type="ARBA" id="ARBA00022679"/>
    </source>
</evidence>
<dbReference type="InterPro" id="IPR011990">
    <property type="entry name" value="TPR-like_helical_dom_sf"/>
</dbReference>
<comment type="subcellular location">
    <subcellularLocation>
        <location evidence="2">Cytoplasm</location>
    </subcellularLocation>
    <subcellularLocation>
        <location evidence="1">Nucleus</location>
    </subcellularLocation>
</comment>